<keyword evidence="5" id="KW-0046">Antibiotic resistance</keyword>
<dbReference type="PANTHER" id="PTHR43229:SF2">
    <property type="entry name" value="NODULATION PROTEIN J"/>
    <property type="match status" value="1"/>
</dbReference>
<evidence type="ECO:0000313" key="8">
    <source>
        <dbReference type="EMBL" id="GAA4673781.1"/>
    </source>
</evidence>
<feature type="transmembrane region" description="Helical" evidence="6">
    <location>
        <begin position="215"/>
        <end position="237"/>
    </location>
</feature>
<evidence type="ECO:0000256" key="3">
    <source>
        <dbReference type="ARBA" id="ARBA00022989"/>
    </source>
</evidence>
<dbReference type="Proteomes" id="UP001501295">
    <property type="component" value="Unassembled WGS sequence"/>
</dbReference>
<evidence type="ECO:0000313" key="9">
    <source>
        <dbReference type="Proteomes" id="UP001501295"/>
    </source>
</evidence>
<dbReference type="Pfam" id="PF01061">
    <property type="entry name" value="ABC2_membrane"/>
    <property type="match status" value="1"/>
</dbReference>
<name>A0ABP8VWK9_9MICO</name>
<accession>A0ABP8VWK9</accession>
<organism evidence="8 9">
    <name type="scientific">Frondihabitans cladoniiphilus</name>
    <dbReference type="NCBI Taxonomy" id="715785"/>
    <lineage>
        <taxon>Bacteria</taxon>
        <taxon>Bacillati</taxon>
        <taxon>Actinomycetota</taxon>
        <taxon>Actinomycetes</taxon>
        <taxon>Micrococcales</taxon>
        <taxon>Microbacteriaceae</taxon>
        <taxon>Frondihabitans</taxon>
    </lineage>
</organism>
<dbReference type="PANTHER" id="PTHR43229">
    <property type="entry name" value="NODULATION PROTEIN J"/>
    <property type="match status" value="1"/>
</dbReference>
<dbReference type="RefSeq" id="WP_345375475.1">
    <property type="nucleotide sequence ID" value="NZ_BAABLM010000003.1"/>
</dbReference>
<feature type="transmembrane region" description="Helical" evidence="6">
    <location>
        <begin position="166"/>
        <end position="185"/>
    </location>
</feature>
<dbReference type="InterPro" id="IPR051784">
    <property type="entry name" value="Nod_factor_ABC_transporter"/>
</dbReference>
<feature type="transmembrane region" description="Helical" evidence="6">
    <location>
        <begin position="21"/>
        <end position="39"/>
    </location>
</feature>
<sequence>MKALTLLKYHGHSLWNWRSSYLGRFLEPVAYLVFLTAGLSGTVGGSPGACLAYAMTGLVCFVAFRSATSTVGDVANDRKWGILAIYTMQGGSIAGYLLSIVLFATAVFVGQLAVLVGIGSALFGFPALGGTPLLLACLTGLLVLIGWVGIGAAVGAQVQSYSVRDLVVTVTALPIVLSAPLFYSLEAAPRYLQTIAHFNPLTYQAAWLRTPSGELGLVLLAAGVWALAGLAVAYILLRRADRVSRER</sequence>
<dbReference type="EMBL" id="BAABLM010000003">
    <property type="protein sequence ID" value="GAA4673781.1"/>
    <property type="molecule type" value="Genomic_DNA"/>
</dbReference>
<keyword evidence="4 6" id="KW-0472">Membrane</keyword>
<dbReference type="PIRSF" id="PIRSF006648">
    <property type="entry name" value="DrrB"/>
    <property type="match status" value="1"/>
</dbReference>
<proteinExistence type="predicted"/>
<keyword evidence="9" id="KW-1185">Reference proteome</keyword>
<feature type="transmembrane region" description="Helical" evidence="6">
    <location>
        <begin position="133"/>
        <end position="154"/>
    </location>
</feature>
<evidence type="ECO:0000256" key="5">
    <source>
        <dbReference type="ARBA" id="ARBA00023251"/>
    </source>
</evidence>
<feature type="domain" description="ABC-2 type transporter transmembrane" evidence="7">
    <location>
        <begin position="12"/>
        <end position="208"/>
    </location>
</feature>
<evidence type="ECO:0000259" key="7">
    <source>
        <dbReference type="Pfam" id="PF01061"/>
    </source>
</evidence>
<evidence type="ECO:0000256" key="4">
    <source>
        <dbReference type="ARBA" id="ARBA00023136"/>
    </source>
</evidence>
<dbReference type="InterPro" id="IPR013525">
    <property type="entry name" value="ABC2_TM"/>
</dbReference>
<reference evidence="9" key="1">
    <citation type="journal article" date="2019" name="Int. J. Syst. Evol. Microbiol.">
        <title>The Global Catalogue of Microorganisms (GCM) 10K type strain sequencing project: providing services to taxonomists for standard genome sequencing and annotation.</title>
        <authorList>
            <consortium name="The Broad Institute Genomics Platform"/>
            <consortium name="The Broad Institute Genome Sequencing Center for Infectious Disease"/>
            <person name="Wu L."/>
            <person name="Ma J."/>
        </authorList>
    </citation>
    <scope>NUCLEOTIDE SEQUENCE [LARGE SCALE GENOMIC DNA]</scope>
    <source>
        <strain evidence="9">JCM 18956</strain>
    </source>
</reference>
<evidence type="ECO:0000256" key="1">
    <source>
        <dbReference type="ARBA" id="ARBA00004141"/>
    </source>
</evidence>
<evidence type="ECO:0000256" key="2">
    <source>
        <dbReference type="ARBA" id="ARBA00022692"/>
    </source>
</evidence>
<comment type="subcellular location">
    <subcellularLocation>
        <location evidence="1">Membrane</location>
        <topology evidence="1">Multi-pass membrane protein</topology>
    </subcellularLocation>
</comment>
<feature type="transmembrane region" description="Helical" evidence="6">
    <location>
        <begin position="93"/>
        <end position="121"/>
    </location>
</feature>
<keyword evidence="3 6" id="KW-1133">Transmembrane helix</keyword>
<protein>
    <recommendedName>
        <fullName evidence="7">ABC-2 type transporter transmembrane domain-containing protein</fullName>
    </recommendedName>
</protein>
<gene>
    <name evidence="8" type="ORF">GCM10025780_17650</name>
</gene>
<dbReference type="InterPro" id="IPR000412">
    <property type="entry name" value="ABC_2_transport"/>
</dbReference>
<comment type="caution">
    <text evidence="8">The sequence shown here is derived from an EMBL/GenBank/DDBJ whole genome shotgun (WGS) entry which is preliminary data.</text>
</comment>
<feature type="transmembrane region" description="Helical" evidence="6">
    <location>
        <begin position="51"/>
        <end position="72"/>
    </location>
</feature>
<keyword evidence="2 6" id="KW-0812">Transmembrane</keyword>
<evidence type="ECO:0000256" key="6">
    <source>
        <dbReference type="SAM" id="Phobius"/>
    </source>
</evidence>